<sequence length="84" mass="9123">MQYATGQKMKVGDEVVADGMRGLIVCDFDSREFAEGYETWDMPTTEMLGGGTLSSGVMIETAEAGLIHYVDGIGVIDRVSSRNR</sequence>
<organism evidence="1 2">
    <name type="scientific">Mesorhizobium argentiipisi</name>
    <dbReference type="NCBI Taxonomy" id="3015175"/>
    <lineage>
        <taxon>Bacteria</taxon>
        <taxon>Pseudomonadati</taxon>
        <taxon>Pseudomonadota</taxon>
        <taxon>Alphaproteobacteria</taxon>
        <taxon>Hyphomicrobiales</taxon>
        <taxon>Phyllobacteriaceae</taxon>
        <taxon>Mesorhizobium</taxon>
    </lineage>
</organism>
<dbReference type="Proteomes" id="UP001366503">
    <property type="component" value="Unassembled WGS sequence"/>
</dbReference>
<evidence type="ECO:0000313" key="2">
    <source>
        <dbReference type="Proteomes" id="UP001366503"/>
    </source>
</evidence>
<comment type="caution">
    <text evidence="1">The sequence shown here is derived from an EMBL/GenBank/DDBJ whole genome shotgun (WGS) entry which is preliminary data.</text>
</comment>
<keyword evidence="2" id="KW-1185">Reference proteome</keyword>
<accession>A0ABU8KD83</accession>
<dbReference type="RefSeq" id="WP_337094040.1">
    <property type="nucleotide sequence ID" value="NZ_JAPYKO010000010.1"/>
</dbReference>
<protein>
    <submittedName>
        <fullName evidence="1">Uncharacterized protein</fullName>
    </submittedName>
</protein>
<dbReference type="EMBL" id="JAPYKO010000010">
    <property type="protein sequence ID" value="MEI9403678.1"/>
    <property type="molecule type" value="Genomic_DNA"/>
</dbReference>
<reference evidence="1 2" key="1">
    <citation type="submission" date="2022-12" db="EMBL/GenBank/DDBJ databases">
        <authorList>
            <person name="Muema E."/>
        </authorList>
    </citation>
    <scope>NUCLEOTIDE SEQUENCE [LARGE SCALE GENOMIC DNA]</scope>
    <source>
        <strain evidence="2">1330</strain>
    </source>
</reference>
<name>A0ABU8KD83_9HYPH</name>
<proteinExistence type="predicted"/>
<gene>
    <name evidence="1" type="ORF">O7A05_16100</name>
</gene>
<evidence type="ECO:0000313" key="1">
    <source>
        <dbReference type="EMBL" id="MEI9403678.1"/>
    </source>
</evidence>